<feature type="region of interest" description="Disordered" evidence="1">
    <location>
        <begin position="53"/>
        <end position="120"/>
    </location>
</feature>
<feature type="compositionally biased region" description="Polar residues" evidence="1">
    <location>
        <begin position="110"/>
        <end position="120"/>
    </location>
</feature>
<dbReference type="Proteomes" id="UP001382904">
    <property type="component" value="Unassembled WGS sequence"/>
</dbReference>
<dbReference type="InterPro" id="IPR012906">
    <property type="entry name" value="PaaX-like_N"/>
</dbReference>
<reference evidence="3 4" key="1">
    <citation type="submission" date="2024-03" db="EMBL/GenBank/DDBJ databases">
        <title>Novel Streptomyces species of biotechnological and ecological value are a feature of Machair soil.</title>
        <authorList>
            <person name="Prole J.R."/>
            <person name="Goodfellow M."/>
            <person name="Allenby N."/>
            <person name="Ward A.C."/>
        </authorList>
    </citation>
    <scope>NUCLEOTIDE SEQUENCE [LARGE SCALE GENOMIC DNA]</scope>
    <source>
        <strain evidence="3 4">MS1.HAVA.3</strain>
    </source>
</reference>
<accession>A0ABU8TY31</accession>
<feature type="domain" description="Transcriptional repressor PaaX-like N-terminal" evidence="2">
    <location>
        <begin position="7"/>
        <end position="56"/>
    </location>
</feature>
<evidence type="ECO:0000313" key="4">
    <source>
        <dbReference type="Proteomes" id="UP001382904"/>
    </source>
</evidence>
<organism evidence="3 4">
    <name type="scientific">Streptomyces caledonius</name>
    <dbReference type="NCBI Taxonomy" id="3134107"/>
    <lineage>
        <taxon>Bacteria</taxon>
        <taxon>Bacillati</taxon>
        <taxon>Actinomycetota</taxon>
        <taxon>Actinomycetes</taxon>
        <taxon>Kitasatosporales</taxon>
        <taxon>Streptomycetaceae</taxon>
        <taxon>Streptomyces</taxon>
    </lineage>
</organism>
<evidence type="ECO:0000259" key="2">
    <source>
        <dbReference type="Pfam" id="PF07848"/>
    </source>
</evidence>
<feature type="compositionally biased region" description="Low complexity" evidence="1">
    <location>
        <begin position="59"/>
        <end position="68"/>
    </location>
</feature>
<gene>
    <name evidence="3" type="ORF">WKI68_00675</name>
</gene>
<dbReference type="EMBL" id="JBBKAM010000002">
    <property type="protein sequence ID" value="MEJ8640340.1"/>
    <property type="molecule type" value="Genomic_DNA"/>
</dbReference>
<evidence type="ECO:0000313" key="3">
    <source>
        <dbReference type="EMBL" id="MEJ8640340.1"/>
    </source>
</evidence>
<feature type="compositionally biased region" description="Low complexity" evidence="1">
    <location>
        <begin position="78"/>
        <end position="101"/>
    </location>
</feature>
<name>A0ABU8TY31_9ACTN</name>
<sequence>MADSPLRPSSLINTVYGAFLRRLGGWISVADLITLMSELDVDGPAARSAISRLRRRASSNRNAAAPPATGSARAHSPSSTRATGASSAAWSRRSSATAGRWPSSPYPSPSGRTATSCAPG</sequence>
<dbReference type="InterPro" id="IPR036388">
    <property type="entry name" value="WH-like_DNA-bd_sf"/>
</dbReference>
<evidence type="ECO:0000256" key="1">
    <source>
        <dbReference type="SAM" id="MobiDB-lite"/>
    </source>
</evidence>
<protein>
    <recommendedName>
        <fullName evidence="2">Transcriptional repressor PaaX-like N-terminal domain-containing protein</fullName>
    </recommendedName>
</protein>
<proteinExistence type="predicted"/>
<dbReference type="Gene3D" id="1.10.10.10">
    <property type="entry name" value="Winged helix-like DNA-binding domain superfamily/Winged helix DNA-binding domain"/>
    <property type="match status" value="1"/>
</dbReference>
<comment type="caution">
    <text evidence="3">The sequence shown here is derived from an EMBL/GenBank/DDBJ whole genome shotgun (WGS) entry which is preliminary data.</text>
</comment>
<dbReference type="Pfam" id="PF07848">
    <property type="entry name" value="PaaX"/>
    <property type="match status" value="1"/>
</dbReference>
<keyword evidence="4" id="KW-1185">Reference proteome</keyword>